<evidence type="ECO:0000313" key="17">
    <source>
        <dbReference type="EMBL" id="PYZ98984.1"/>
    </source>
</evidence>
<dbReference type="AlphaFoldDB" id="A0A2W0HAV0"/>
<feature type="transmembrane region" description="Helical" evidence="14">
    <location>
        <begin position="6"/>
        <end position="29"/>
    </location>
</feature>
<keyword evidence="18" id="KW-1185">Reference proteome</keyword>
<reference evidence="17 18" key="1">
    <citation type="submission" date="2017-10" db="EMBL/GenBank/DDBJ databases">
        <title>Bacillus sp. nov., a halophilic bacterium isolated from a Yangshapao Lake.</title>
        <authorList>
            <person name="Wang H."/>
        </authorList>
    </citation>
    <scope>NUCLEOTIDE SEQUENCE [LARGE SCALE GENOMIC DNA]</scope>
    <source>
        <strain evidence="17 18">YSP-3</strain>
    </source>
</reference>
<dbReference type="InterPro" id="IPR050398">
    <property type="entry name" value="HssS/ArlS-like"/>
</dbReference>
<dbReference type="FunFam" id="1.10.287.130:FF:000001">
    <property type="entry name" value="Two-component sensor histidine kinase"/>
    <property type="match status" value="1"/>
</dbReference>
<organism evidence="17 18">
    <name type="scientific">Alteribacter lacisalsi</name>
    <dbReference type="NCBI Taxonomy" id="2045244"/>
    <lineage>
        <taxon>Bacteria</taxon>
        <taxon>Bacillati</taxon>
        <taxon>Bacillota</taxon>
        <taxon>Bacilli</taxon>
        <taxon>Bacillales</taxon>
        <taxon>Bacillaceae</taxon>
        <taxon>Alteribacter</taxon>
    </lineage>
</organism>
<evidence type="ECO:0000256" key="7">
    <source>
        <dbReference type="ARBA" id="ARBA00022692"/>
    </source>
</evidence>
<dbReference type="CDD" id="cd06225">
    <property type="entry name" value="HAMP"/>
    <property type="match status" value="1"/>
</dbReference>
<dbReference type="SMART" id="SM00388">
    <property type="entry name" value="HisKA"/>
    <property type="match status" value="1"/>
</dbReference>
<dbReference type="GO" id="GO:0000155">
    <property type="term" value="F:phosphorelay sensor kinase activity"/>
    <property type="evidence" value="ECO:0007669"/>
    <property type="project" value="InterPro"/>
</dbReference>
<evidence type="ECO:0000259" key="15">
    <source>
        <dbReference type="PROSITE" id="PS50109"/>
    </source>
</evidence>
<dbReference type="PROSITE" id="PS50885">
    <property type="entry name" value="HAMP"/>
    <property type="match status" value="1"/>
</dbReference>
<dbReference type="PANTHER" id="PTHR45528">
    <property type="entry name" value="SENSOR HISTIDINE KINASE CPXA"/>
    <property type="match status" value="1"/>
</dbReference>
<dbReference type="SUPFAM" id="SSF55874">
    <property type="entry name" value="ATPase domain of HSP90 chaperone/DNA topoisomerase II/histidine kinase"/>
    <property type="match status" value="1"/>
</dbReference>
<keyword evidence="5" id="KW-0597">Phosphoprotein</keyword>
<dbReference type="InterPro" id="IPR036890">
    <property type="entry name" value="HATPase_C_sf"/>
</dbReference>
<dbReference type="GO" id="GO:0005524">
    <property type="term" value="F:ATP binding"/>
    <property type="evidence" value="ECO:0007669"/>
    <property type="project" value="UniProtKB-KW"/>
</dbReference>
<keyword evidence="12" id="KW-0902">Two-component regulatory system</keyword>
<dbReference type="InterPro" id="IPR004358">
    <property type="entry name" value="Sig_transdc_His_kin-like_C"/>
</dbReference>
<dbReference type="PROSITE" id="PS50109">
    <property type="entry name" value="HIS_KIN"/>
    <property type="match status" value="1"/>
</dbReference>
<feature type="transmembrane region" description="Helical" evidence="14">
    <location>
        <begin position="161"/>
        <end position="183"/>
    </location>
</feature>
<comment type="caution">
    <text evidence="17">The sequence shown here is derived from an EMBL/GenBank/DDBJ whole genome shotgun (WGS) entry which is preliminary data.</text>
</comment>
<evidence type="ECO:0000259" key="16">
    <source>
        <dbReference type="PROSITE" id="PS50885"/>
    </source>
</evidence>
<accession>A0A2W0HAV0</accession>
<evidence type="ECO:0000256" key="6">
    <source>
        <dbReference type="ARBA" id="ARBA00022679"/>
    </source>
</evidence>
<dbReference type="GO" id="GO:0005886">
    <property type="term" value="C:plasma membrane"/>
    <property type="evidence" value="ECO:0007669"/>
    <property type="project" value="UniProtKB-SubCell"/>
</dbReference>
<evidence type="ECO:0000256" key="4">
    <source>
        <dbReference type="ARBA" id="ARBA00022475"/>
    </source>
</evidence>
<feature type="domain" description="Histidine kinase" evidence="15">
    <location>
        <begin position="245"/>
        <end position="461"/>
    </location>
</feature>
<dbReference type="FunFam" id="3.30.565.10:FF:000006">
    <property type="entry name" value="Sensor histidine kinase WalK"/>
    <property type="match status" value="1"/>
</dbReference>
<keyword evidence="6" id="KW-0808">Transferase</keyword>
<evidence type="ECO:0000256" key="9">
    <source>
        <dbReference type="ARBA" id="ARBA00022777"/>
    </source>
</evidence>
<dbReference type="PRINTS" id="PR00344">
    <property type="entry name" value="BCTRLSENSOR"/>
</dbReference>
<dbReference type="InterPro" id="IPR005467">
    <property type="entry name" value="His_kinase_dom"/>
</dbReference>
<keyword evidence="10" id="KW-0067">ATP-binding</keyword>
<dbReference type="OrthoDB" id="9813151at2"/>
<evidence type="ECO:0000256" key="1">
    <source>
        <dbReference type="ARBA" id="ARBA00000085"/>
    </source>
</evidence>
<evidence type="ECO:0000256" key="14">
    <source>
        <dbReference type="SAM" id="Phobius"/>
    </source>
</evidence>
<dbReference type="SUPFAM" id="SSF47384">
    <property type="entry name" value="Homodimeric domain of signal transducing histidine kinase"/>
    <property type="match status" value="1"/>
</dbReference>
<dbReference type="RefSeq" id="WP_110519335.1">
    <property type="nucleotide sequence ID" value="NZ_PDOF01000001.1"/>
</dbReference>
<dbReference type="Pfam" id="PF00672">
    <property type="entry name" value="HAMP"/>
    <property type="match status" value="1"/>
</dbReference>
<name>A0A2W0HAV0_9BACI</name>
<dbReference type="EMBL" id="PDOF01000001">
    <property type="protein sequence ID" value="PYZ98984.1"/>
    <property type="molecule type" value="Genomic_DNA"/>
</dbReference>
<dbReference type="Gene3D" id="1.10.287.130">
    <property type="match status" value="1"/>
</dbReference>
<dbReference type="EC" id="2.7.13.3" evidence="3"/>
<dbReference type="CDD" id="cd00082">
    <property type="entry name" value="HisKA"/>
    <property type="match status" value="1"/>
</dbReference>
<evidence type="ECO:0000256" key="11">
    <source>
        <dbReference type="ARBA" id="ARBA00022989"/>
    </source>
</evidence>
<dbReference type="Pfam" id="PF00512">
    <property type="entry name" value="HisKA"/>
    <property type="match status" value="1"/>
</dbReference>
<evidence type="ECO:0000256" key="3">
    <source>
        <dbReference type="ARBA" id="ARBA00012438"/>
    </source>
</evidence>
<dbReference type="Gene3D" id="3.30.565.10">
    <property type="entry name" value="Histidine kinase-like ATPase, C-terminal domain"/>
    <property type="match status" value="1"/>
</dbReference>
<evidence type="ECO:0000256" key="10">
    <source>
        <dbReference type="ARBA" id="ARBA00022840"/>
    </source>
</evidence>
<evidence type="ECO:0000313" key="18">
    <source>
        <dbReference type="Proteomes" id="UP000248066"/>
    </source>
</evidence>
<dbReference type="InterPro" id="IPR003661">
    <property type="entry name" value="HisK_dim/P_dom"/>
</dbReference>
<keyword evidence="7 14" id="KW-0812">Transmembrane</keyword>
<evidence type="ECO:0000256" key="13">
    <source>
        <dbReference type="ARBA" id="ARBA00023136"/>
    </source>
</evidence>
<proteinExistence type="predicted"/>
<protein>
    <recommendedName>
        <fullName evidence="3">histidine kinase</fullName>
        <ecNumber evidence="3">2.7.13.3</ecNumber>
    </recommendedName>
</protein>
<gene>
    <name evidence="17" type="ORF">CR205_10585</name>
</gene>
<dbReference type="SMART" id="SM00304">
    <property type="entry name" value="HAMP"/>
    <property type="match status" value="1"/>
</dbReference>
<dbReference type="Gene3D" id="6.10.340.10">
    <property type="match status" value="1"/>
</dbReference>
<comment type="subcellular location">
    <subcellularLocation>
        <location evidence="2">Cell membrane</location>
        <topology evidence="2">Multi-pass membrane protein</topology>
    </subcellularLocation>
</comment>
<dbReference type="CDD" id="cd00075">
    <property type="entry name" value="HATPase"/>
    <property type="match status" value="1"/>
</dbReference>
<dbReference type="SMART" id="SM00387">
    <property type="entry name" value="HATPase_c"/>
    <property type="match status" value="1"/>
</dbReference>
<evidence type="ECO:0000256" key="12">
    <source>
        <dbReference type="ARBA" id="ARBA00023012"/>
    </source>
</evidence>
<sequence length="461" mass="52449">MKLSTKLSLFILAATTSVILIMGVSYYFISKNFYQSQLEVEVVDRLQAHREAIEAEPVQATYDHVLLMEQRNSENSFLIFNEDLSIEAGSDSISDEDLAVYQSWLTAGESFSHGATGFVETVEHHIPHIWAFEPIVTDGNITGYLFLDQDTGEFETIKQRLVMLIVIMSAAALILSGFMVLYYSNKITSPLVKLRQTTREIATGNFNVEFSRRERDELSFLIEDISEMANQLKEYRDTKQSFLSNVSHDLRTPLTYIKAYSALMKEKEEDQEVREQSGIIYREAERMEKLVQDLFDLMKLEEGKEPLSCQITDLSSFLREVSGKVRLRAEEKNLTIEVNDHPGSIYVNIDPFQMERALLNLIENCIRHTWPGGSIIIETELLRNEVIVKISDTGEGIPGESLQSIWDRFYRVDKARNSERGGSGLGLPITKQIIEQHGGSIHVSSVVGTGTTFYIHLFREC</sequence>
<feature type="domain" description="HAMP" evidence="16">
    <location>
        <begin position="185"/>
        <end position="237"/>
    </location>
</feature>
<dbReference type="Pfam" id="PF02518">
    <property type="entry name" value="HATPase_c"/>
    <property type="match status" value="1"/>
</dbReference>
<evidence type="ECO:0000256" key="2">
    <source>
        <dbReference type="ARBA" id="ARBA00004651"/>
    </source>
</evidence>
<keyword evidence="8" id="KW-0547">Nucleotide-binding</keyword>
<dbReference type="PANTHER" id="PTHR45528:SF1">
    <property type="entry name" value="SENSOR HISTIDINE KINASE CPXA"/>
    <property type="match status" value="1"/>
</dbReference>
<keyword evidence="9 17" id="KW-0418">Kinase</keyword>
<dbReference type="InterPro" id="IPR036097">
    <property type="entry name" value="HisK_dim/P_sf"/>
</dbReference>
<keyword evidence="4" id="KW-1003">Cell membrane</keyword>
<keyword evidence="13 14" id="KW-0472">Membrane</keyword>
<evidence type="ECO:0000256" key="8">
    <source>
        <dbReference type="ARBA" id="ARBA00022741"/>
    </source>
</evidence>
<evidence type="ECO:0000256" key="5">
    <source>
        <dbReference type="ARBA" id="ARBA00022553"/>
    </source>
</evidence>
<dbReference type="InterPro" id="IPR003594">
    <property type="entry name" value="HATPase_dom"/>
</dbReference>
<dbReference type="SUPFAM" id="SSF158472">
    <property type="entry name" value="HAMP domain-like"/>
    <property type="match status" value="1"/>
</dbReference>
<dbReference type="InterPro" id="IPR003660">
    <property type="entry name" value="HAMP_dom"/>
</dbReference>
<keyword evidence="11 14" id="KW-1133">Transmembrane helix</keyword>
<dbReference type="Proteomes" id="UP000248066">
    <property type="component" value="Unassembled WGS sequence"/>
</dbReference>
<comment type="catalytic activity">
    <reaction evidence="1">
        <text>ATP + protein L-histidine = ADP + protein N-phospho-L-histidine.</text>
        <dbReference type="EC" id="2.7.13.3"/>
    </reaction>
</comment>